<dbReference type="InterPro" id="IPR011032">
    <property type="entry name" value="GroES-like_sf"/>
</dbReference>
<dbReference type="GO" id="GO:0008270">
    <property type="term" value="F:zinc ion binding"/>
    <property type="evidence" value="ECO:0007669"/>
    <property type="project" value="InterPro"/>
</dbReference>
<evidence type="ECO:0000256" key="1">
    <source>
        <dbReference type="ARBA" id="ARBA00001947"/>
    </source>
</evidence>
<keyword evidence="5" id="KW-0560">Oxidoreductase</keyword>
<dbReference type="SMART" id="SM00829">
    <property type="entry name" value="PKS_ER"/>
    <property type="match status" value="1"/>
</dbReference>
<organism evidence="9 10">
    <name type="scientific">Pyrrhoderma noxium</name>
    <dbReference type="NCBI Taxonomy" id="2282107"/>
    <lineage>
        <taxon>Eukaryota</taxon>
        <taxon>Fungi</taxon>
        <taxon>Dikarya</taxon>
        <taxon>Basidiomycota</taxon>
        <taxon>Agaricomycotina</taxon>
        <taxon>Agaricomycetes</taxon>
        <taxon>Hymenochaetales</taxon>
        <taxon>Hymenochaetaceae</taxon>
        <taxon>Pyrrhoderma</taxon>
    </lineage>
</organism>
<evidence type="ECO:0000256" key="2">
    <source>
        <dbReference type="ARBA" id="ARBA00008072"/>
    </source>
</evidence>
<dbReference type="CDD" id="cd05285">
    <property type="entry name" value="sorbitol_DH"/>
    <property type="match status" value="1"/>
</dbReference>
<evidence type="ECO:0000256" key="5">
    <source>
        <dbReference type="ARBA" id="ARBA00023002"/>
    </source>
</evidence>
<evidence type="ECO:0000256" key="4">
    <source>
        <dbReference type="ARBA" id="ARBA00022833"/>
    </source>
</evidence>
<dbReference type="Pfam" id="PF00107">
    <property type="entry name" value="ADH_zinc_N"/>
    <property type="match status" value="1"/>
</dbReference>
<reference evidence="9 10" key="1">
    <citation type="journal article" date="2017" name="Mol. Ecol.">
        <title>Comparative and population genomic landscape of Phellinus noxius: A hypervariable fungus causing root rot in trees.</title>
        <authorList>
            <person name="Chung C.L."/>
            <person name="Lee T.J."/>
            <person name="Akiba M."/>
            <person name="Lee H.H."/>
            <person name="Kuo T.H."/>
            <person name="Liu D."/>
            <person name="Ke H.M."/>
            <person name="Yokoi T."/>
            <person name="Roa M.B."/>
            <person name="Lu M.J."/>
            <person name="Chang Y.Y."/>
            <person name="Ann P.J."/>
            <person name="Tsai J.N."/>
            <person name="Chen C.Y."/>
            <person name="Tzean S.S."/>
            <person name="Ota Y."/>
            <person name="Hattori T."/>
            <person name="Sahashi N."/>
            <person name="Liou R.F."/>
            <person name="Kikuchi T."/>
            <person name="Tsai I.J."/>
        </authorList>
    </citation>
    <scope>NUCLEOTIDE SEQUENCE [LARGE SCALE GENOMIC DNA]</scope>
    <source>
        <strain evidence="9 10">FFPRI411160</strain>
    </source>
</reference>
<dbReference type="Gene3D" id="3.90.180.10">
    <property type="entry name" value="Medium-chain alcohol dehydrogenases, catalytic domain"/>
    <property type="match status" value="2"/>
</dbReference>
<evidence type="ECO:0000256" key="6">
    <source>
        <dbReference type="RuleBase" id="RU361277"/>
    </source>
</evidence>
<feature type="region of interest" description="Disordered" evidence="7">
    <location>
        <begin position="185"/>
        <end position="215"/>
    </location>
</feature>
<sequence length="445" mass="47139">MSLPSTSATLLHGPLDIRVDNARPLWPAPPGHATVQIEATGLCGSDLHYYLHGRNGDFKVRAPLVLGHEAAGVIVALGPPAPTPGAGENAGPRLKVGMRVAIECGVMCGTCGYCTEGRYNLCKNMRFCSSAKTFPHLDGTLQEKMNHPVHLLHPIPDNVSYEQAALAEPLSVLIHSARRVGLSPPTSFPYSPSASSSPYSNPLQNGTSQPEAPYNFDHANNKSVLVFGTGAIGLLACLLARVHGAKRVVALDINQERLSFARDHGLADEVYCLPLGKPASGEDALEQAQATITTALSTLLPTSADDDKGVEGADIVFECTGAPSCIQQSVFAAKPGGKVILIGMGSRNVVFPVSAAATREVDILGSFRYARTYGEALALIGSGRLKGKSAPEGSEGKELRVLEDMVTHRFALKDVKEAFELMRKGRDEQGRLCLKVVVNRGSSSA</sequence>
<gene>
    <name evidence="9" type="ORF">PNOK_0908800</name>
</gene>
<dbReference type="AlphaFoldDB" id="A0A286U6X1"/>
<dbReference type="InterPro" id="IPR013154">
    <property type="entry name" value="ADH-like_N"/>
</dbReference>
<dbReference type="GO" id="GO:0003939">
    <property type="term" value="F:L-iditol 2-dehydrogenase (NAD+) activity"/>
    <property type="evidence" value="ECO:0007669"/>
    <property type="project" value="TreeGrafter"/>
</dbReference>
<dbReference type="OrthoDB" id="5363962at2759"/>
<dbReference type="SUPFAM" id="SSF50129">
    <property type="entry name" value="GroES-like"/>
    <property type="match status" value="1"/>
</dbReference>
<evidence type="ECO:0000259" key="8">
    <source>
        <dbReference type="SMART" id="SM00829"/>
    </source>
</evidence>
<dbReference type="InParanoid" id="A0A286U6X1"/>
<dbReference type="EMBL" id="NBII01000010">
    <property type="protein sequence ID" value="PAV15326.1"/>
    <property type="molecule type" value="Genomic_DNA"/>
</dbReference>
<dbReference type="InterPro" id="IPR013149">
    <property type="entry name" value="ADH-like_C"/>
</dbReference>
<keyword evidence="4 6" id="KW-0862">Zinc</keyword>
<comment type="similarity">
    <text evidence="2 6">Belongs to the zinc-containing alcohol dehydrogenase family.</text>
</comment>
<dbReference type="PROSITE" id="PS00059">
    <property type="entry name" value="ADH_ZINC"/>
    <property type="match status" value="1"/>
</dbReference>
<evidence type="ECO:0000313" key="10">
    <source>
        <dbReference type="Proteomes" id="UP000217199"/>
    </source>
</evidence>
<accession>A0A286U6X1</accession>
<dbReference type="SUPFAM" id="SSF51735">
    <property type="entry name" value="NAD(P)-binding Rossmann-fold domains"/>
    <property type="match status" value="1"/>
</dbReference>
<proteinExistence type="inferred from homology"/>
<dbReference type="GO" id="GO:0006062">
    <property type="term" value="P:sorbitol catabolic process"/>
    <property type="evidence" value="ECO:0007669"/>
    <property type="project" value="TreeGrafter"/>
</dbReference>
<keyword evidence="3 6" id="KW-0479">Metal-binding</keyword>
<dbReference type="PANTHER" id="PTHR43161:SF25">
    <property type="entry name" value="ALCOHOL DEHYDROGENASE, PUTATIVE (AFU_ORTHOLOGUE AFUA_1G14390)-RELATED"/>
    <property type="match status" value="1"/>
</dbReference>
<protein>
    <submittedName>
        <fullName evidence="9">Xylitol dehydrogenase</fullName>
    </submittedName>
</protein>
<feature type="compositionally biased region" description="Low complexity" evidence="7">
    <location>
        <begin position="185"/>
        <end position="202"/>
    </location>
</feature>
<name>A0A286U6X1_9AGAM</name>
<dbReference type="STRING" id="2282107.A0A286U6X1"/>
<dbReference type="Proteomes" id="UP000217199">
    <property type="component" value="Unassembled WGS sequence"/>
</dbReference>
<keyword evidence="10" id="KW-1185">Reference proteome</keyword>
<feature type="domain" description="Enoyl reductase (ER)" evidence="8">
    <location>
        <begin position="13"/>
        <end position="438"/>
    </location>
</feature>
<dbReference type="PANTHER" id="PTHR43161">
    <property type="entry name" value="SORBITOL DEHYDROGENASE"/>
    <property type="match status" value="1"/>
</dbReference>
<evidence type="ECO:0000313" key="9">
    <source>
        <dbReference type="EMBL" id="PAV15326.1"/>
    </source>
</evidence>
<evidence type="ECO:0000256" key="7">
    <source>
        <dbReference type="SAM" id="MobiDB-lite"/>
    </source>
</evidence>
<dbReference type="Pfam" id="PF08240">
    <property type="entry name" value="ADH_N"/>
    <property type="match status" value="1"/>
</dbReference>
<comment type="caution">
    <text evidence="9">The sequence shown here is derived from an EMBL/GenBank/DDBJ whole genome shotgun (WGS) entry which is preliminary data.</text>
</comment>
<dbReference type="InterPro" id="IPR002328">
    <property type="entry name" value="ADH_Zn_CS"/>
</dbReference>
<evidence type="ECO:0000256" key="3">
    <source>
        <dbReference type="ARBA" id="ARBA00022723"/>
    </source>
</evidence>
<comment type="cofactor">
    <cofactor evidence="1 6">
        <name>Zn(2+)</name>
        <dbReference type="ChEBI" id="CHEBI:29105"/>
    </cofactor>
</comment>
<dbReference type="InterPro" id="IPR036291">
    <property type="entry name" value="NAD(P)-bd_dom_sf"/>
</dbReference>
<dbReference type="Gene3D" id="3.40.50.720">
    <property type="entry name" value="NAD(P)-binding Rossmann-like Domain"/>
    <property type="match status" value="2"/>
</dbReference>
<dbReference type="InterPro" id="IPR045306">
    <property type="entry name" value="SDH-like"/>
</dbReference>
<dbReference type="InterPro" id="IPR020843">
    <property type="entry name" value="ER"/>
</dbReference>